<organism evidence="1 2">
    <name type="scientific">Neurospora intermedia</name>
    <dbReference type="NCBI Taxonomy" id="5142"/>
    <lineage>
        <taxon>Eukaryota</taxon>
        <taxon>Fungi</taxon>
        <taxon>Dikarya</taxon>
        <taxon>Ascomycota</taxon>
        <taxon>Pezizomycotina</taxon>
        <taxon>Sordariomycetes</taxon>
        <taxon>Sordariomycetidae</taxon>
        <taxon>Sordariales</taxon>
        <taxon>Sordariaceae</taxon>
        <taxon>Neurospora</taxon>
    </lineage>
</organism>
<reference evidence="1 2" key="1">
    <citation type="submission" date="2023-09" db="EMBL/GenBank/DDBJ databases">
        <title>Multi-omics analysis of a traditional fermented food reveals byproduct-associated fungal strains for waste-to-food upcycling.</title>
        <authorList>
            <consortium name="Lawrence Berkeley National Laboratory"/>
            <person name="Rekdal V.M."/>
            <person name="Villalobos-Escobedo J.M."/>
            <person name="Rodriguez-Valeron N."/>
            <person name="Garcia M.O."/>
            <person name="Vasquez D.P."/>
            <person name="Damayanti I."/>
            <person name="Sorensen P.M."/>
            <person name="Baidoo E.E."/>
            <person name="De Carvalho A.C."/>
            <person name="Riley R."/>
            <person name="Lipzen A."/>
            <person name="He G."/>
            <person name="Yan M."/>
            <person name="Haridas S."/>
            <person name="Daum C."/>
            <person name="Yoshinaga Y."/>
            <person name="Ng V."/>
            <person name="Grigoriev I.V."/>
            <person name="Munk R."/>
            <person name="Nuraida L."/>
            <person name="Wijaya C.H."/>
            <person name="Morales P.-C."/>
            <person name="Keasling J.D."/>
        </authorList>
    </citation>
    <scope>NUCLEOTIDE SEQUENCE [LARGE SCALE GENOMIC DNA]</scope>
    <source>
        <strain evidence="1 2">FGSC 2613</strain>
    </source>
</reference>
<name>A0ABR3D9J8_NEUIN</name>
<keyword evidence="2" id="KW-1185">Reference proteome</keyword>
<gene>
    <name evidence="1" type="ORF">QR685DRAFT_606534</name>
</gene>
<evidence type="ECO:0000313" key="1">
    <source>
        <dbReference type="EMBL" id="KAL0469355.1"/>
    </source>
</evidence>
<accession>A0ABR3D9J8</accession>
<dbReference type="EMBL" id="JAVLET010000005">
    <property type="protein sequence ID" value="KAL0469355.1"/>
    <property type="molecule type" value="Genomic_DNA"/>
</dbReference>
<dbReference type="Proteomes" id="UP001451303">
    <property type="component" value="Unassembled WGS sequence"/>
</dbReference>
<proteinExistence type="predicted"/>
<evidence type="ECO:0000313" key="2">
    <source>
        <dbReference type="Proteomes" id="UP001451303"/>
    </source>
</evidence>
<sequence>MPRRESIENRQGSVFLSFSSTPFNSASYQVPPSTRINTMSFGVSNPRCRRPVIVRPSLCSMYPNLAAHPIRVSPGSTTYNGLNTPRYDMTVHDTPIHRVTTSGARSRPDRRWEFSSSGQLDKRAFTLRSGARKDLPGHGNHTYHPGRRCCFPEQIGGCLYHLGQSHLAEIHEKEFDSTFIFQEGTIRRLTNVNIRLAELEEQAGQDTSVDKVTKNLNDLALLTAELANAAFIPSLSTMSGASPKGSRRLHRQMSVRQLSLRPEQTYPRTSRI</sequence>
<comment type="caution">
    <text evidence="1">The sequence shown here is derived from an EMBL/GenBank/DDBJ whole genome shotgun (WGS) entry which is preliminary data.</text>
</comment>
<protein>
    <submittedName>
        <fullName evidence="1">Uncharacterized protein</fullName>
    </submittedName>
</protein>